<dbReference type="AlphaFoldDB" id="A0A942Z3J0"/>
<feature type="transmembrane region" description="Helical" evidence="8">
    <location>
        <begin position="6"/>
        <end position="25"/>
    </location>
</feature>
<dbReference type="InterPro" id="IPR004776">
    <property type="entry name" value="Mem_transp_PIN-like"/>
</dbReference>
<evidence type="ECO:0000256" key="5">
    <source>
        <dbReference type="ARBA" id="ARBA00022692"/>
    </source>
</evidence>
<evidence type="ECO:0000256" key="2">
    <source>
        <dbReference type="ARBA" id="ARBA00010145"/>
    </source>
</evidence>
<reference evidence="9 10" key="1">
    <citation type="submission" date="2021-05" db="EMBL/GenBank/DDBJ databases">
        <title>Novel Bacillus species.</title>
        <authorList>
            <person name="Liu G."/>
        </authorList>
    </citation>
    <scope>NUCLEOTIDE SEQUENCE [LARGE SCALE GENOMIC DNA]</scope>
    <source>
        <strain evidence="9 10">FJAT-49682</strain>
    </source>
</reference>
<feature type="transmembrane region" description="Helical" evidence="8">
    <location>
        <begin position="60"/>
        <end position="82"/>
    </location>
</feature>
<feature type="transmembrane region" description="Helical" evidence="8">
    <location>
        <begin position="237"/>
        <end position="260"/>
    </location>
</feature>
<evidence type="ECO:0000256" key="1">
    <source>
        <dbReference type="ARBA" id="ARBA00004651"/>
    </source>
</evidence>
<evidence type="ECO:0000256" key="6">
    <source>
        <dbReference type="ARBA" id="ARBA00022989"/>
    </source>
</evidence>
<dbReference type="PANTHER" id="PTHR36838">
    <property type="entry name" value="AUXIN EFFLUX CARRIER FAMILY PROTEIN"/>
    <property type="match status" value="1"/>
</dbReference>
<dbReference type="RefSeq" id="WP_213096436.1">
    <property type="nucleotide sequence ID" value="NZ_JAGYPH010000001.1"/>
</dbReference>
<protein>
    <submittedName>
        <fullName evidence="9">AEC family transporter</fullName>
    </submittedName>
</protein>
<accession>A0A942Z3J0</accession>
<sequence>MQHIIFIFTDIILPVFVLIAIGVLLQRKFKLDMYTLAKLNIYFLSPGLIFIKLYDSSFSLSLFFSVILFCSAFVAVLFFLSAATGRILKLNEKMKLSFSNSVMFYNSGNYGIPVNDLVFKQDPFAMSIQIAVMAFQNTLLFSYGVVAMNSINTGKLKAVLAYFRMPLFYAMFLGILFNVLNISLPNFILTPVTYISNSLIAMVLLTLGAQIAHIKISLTYVPLYLSIIYRLIIGPSIALVALLFLGIDGIIAQALLISTAMPTSVNSAIIAQEYNSEPEFAGQTVIASTLFSSFTLTFVIYIALIIF</sequence>
<dbReference type="EMBL" id="JAGYPN010000001">
    <property type="protein sequence ID" value="MBS4221415.1"/>
    <property type="molecule type" value="Genomic_DNA"/>
</dbReference>
<keyword evidence="10" id="KW-1185">Reference proteome</keyword>
<keyword evidence="6 8" id="KW-1133">Transmembrane helix</keyword>
<evidence type="ECO:0000256" key="8">
    <source>
        <dbReference type="SAM" id="Phobius"/>
    </source>
</evidence>
<keyword evidence="5 8" id="KW-0812">Transmembrane</keyword>
<feature type="transmembrane region" description="Helical" evidence="8">
    <location>
        <begin position="280"/>
        <end position="306"/>
    </location>
</feature>
<dbReference type="GO" id="GO:0005886">
    <property type="term" value="C:plasma membrane"/>
    <property type="evidence" value="ECO:0007669"/>
    <property type="project" value="UniProtKB-SubCell"/>
</dbReference>
<proteinExistence type="inferred from homology"/>
<dbReference type="GO" id="GO:0055085">
    <property type="term" value="P:transmembrane transport"/>
    <property type="evidence" value="ECO:0007669"/>
    <property type="project" value="InterPro"/>
</dbReference>
<dbReference type="Gene3D" id="1.20.1530.20">
    <property type="match status" value="1"/>
</dbReference>
<feature type="transmembrane region" description="Helical" evidence="8">
    <location>
        <begin position="37"/>
        <end position="54"/>
    </location>
</feature>
<feature type="transmembrane region" description="Helical" evidence="8">
    <location>
        <begin position="124"/>
        <end position="146"/>
    </location>
</feature>
<evidence type="ECO:0000313" key="9">
    <source>
        <dbReference type="EMBL" id="MBS4221415.1"/>
    </source>
</evidence>
<keyword evidence="7 8" id="KW-0472">Membrane</keyword>
<keyword evidence="4" id="KW-1003">Cell membrane</keyword>
<comment type="caution">
    <text evidence="9">The sequence shown here is derived from an EMBL/GenBank/DDBJ whole genome shotgun (WGS) entry which is preliminary data.</text>
</comment>
<feature type="transmembrane region" description="Helical" evidence="8">
    <location>
        <begin position="167"/>
        <end position="188"/>
    </location>
</feature>
<evidence type="ECO:0000256" key="3">
    <source>
        <dbReference type="ARBA" id="ARBA00022448"/>
    </source>
</evidence>
<comment type="subcellular location">
    <subcellularLocation>
        <location evidence="1">Cell membrane</location>
        <topology evidence="1">Multi-pass membrane protein</topology>
    </subcellularLocation>
</comment>
<dbReference type="Pfam" id="PF03547">
    <property type="entry name" value="Mem_trans"/>
    <property type="match status" value="1"/>
</dbReference>
<evidence type="ECO:0000256" key="7">
    <source>
        <dbReference type="ARBA" id="ARBA00023136"/>
    </source>
</evidence>
<dbReference type="PANTHER" id="PTHR36838:SF1">
    <property type="entry name" value="SLR1864 PROTEIN"/>
    <property type="match status" value="1"/>
</dbReference>
<comment type="similarity">
    <text evidence="2">Belongs to the auxin efflux carrier (TC 2.A.69) family.</text>
</comment>
<dbReference type="Proteomes" id="UP000676456">
    <property type="component" value="Unassembled WGS sequence"/>
</dbReference>
<feature type="transmembrane region" description="Helical" evidence="8">
    <location>
        <begin position="94"/>
        <end position="112"/>
    </location>
</feature>
<gene>
    <name evidence="9" type="ORF">KHA91_01425</name>
</gene>
<dbReference type="InterPro" id="IPR038770">
    <property type="entry name" value="Na+/solute_symporter_sf"/>
</dbReference>
<evidence type="ECO:0000313" key="10">
    <source>
        <dbReference type="Proteomes" id="UP000676456"/>
    </source>
</evidence>
<keyword evidence="3" id="KW-0813">Transport</keyword>
<organism evidence="9 10">
    <name type="scientific">Lederbergia citrea</name>
    <dbReference type="NCBI Taxonomy" id="2833581"/>
    <lineage>
        <taxon>Bacteria</taxon>
        <taxon>Bacillati</taxon>
        <taxon>Bacillota</taxon>
        <taxon>Bacilli</taxon>
        <taxon>Bacillales</taxon>
        <taxon>Bacillaceae</taxon>
        <taxon>Lederbergia</taxon>
    </lineage>
</organism>
<name>A0A942Z3J0_9BACI</name>
<evidence type="ECO:0000256" key="4">
    <source>
        <dbReference type="ARBA" id="ARBA00022475"/>
    </source>
</evidence>